<dbReference type="EMBL" id="JAVRRG010000003">
    <property type="protein sequence ID" value="KAK5102119.1"/>
    <property type="molecule type" value="Genomic_DNA"/>
</dbReference>
<evidence type="ECO:0000256" key="2">
    <source>
        <dbReference type="ARBA" id="ARBA00010992"/>
    </source>
</evidence>
<keyword evidence="3" id="KW-0813">Transport</keyword>
<dbReference type="InterPro" id="IPR036259">
    <property type="entry name" value="MFS_trans_sf"/>
</dbReference>
<name>A0ABR0KNI9_9EURO</name>
<evidence type="ECO:0000256" key="7">
    <source>
        <dbReference type="SAM" id="Phobius"/>
    </source>
</evidence>
<keyword evidence="5 7" id="KW-1133">Transmembrane helix</keyword>
<reference evidence="9 10" key="1">
    <citation type="submission" date="2023-08" db="EMBL/GenBank/DDBJ databases">
        <title>Black Yeasts Isolated from many extreme environments.</title>
        <authorList>
            <person name="Coleine C."/>
            <person name="Stajich J.E."/>
            <person name="Selbmann L."/>
        </authorList>
    </citation>
    <scope>NUCLEOTIDE SEQUENCE [LARGE SCALE GENOMIC DNA]</scope>
    <source>
        <strain evidence="9 10">CCFEE 5885</strain>
    </source>
</reference>
<comment type="similarity">
    <text evidence="2">Belongs to the major facilitator superfamily. Sugar transporter (TC 2.A.1.1) family.</text>
</comment>
<evidence type="ECO:0000256" key="6">
    <source>
        <dbReference type="ARBA" id="ARBA00023136"/>
    </source>
</evidence>
<sequence>MTAASDTGRRRSSGFDFDDNEELQIDNPLIHKSLDKVKAEGRELAELVDEERPDYELFEKAAEVARGPNGFRRVRNLSSPEVAALDREKETSFWQQPKPLITTIALLSFSALTQGWIESTSNVANLTWPSQLGLDDKQWPHLDKWIFGAVNSITYIAGAVCALLFADPCMLVGRRGVIAISGCFCLIGAVGAACSRDWKMLLRFRAVLGMGLGAKAAVTAVFAAEVSPSHLRGRIVMTWQLFVATGIAAGFLAGSIVYHIEPDKAWRWQTASVLLPLISMMTLSGIVSESPRYLLKKGRLSGAFKALSELRETPLQAARDLYYVNAQIQLELALLPGVSNDSDPLEQADEGIQRLQERLKKVGYWTRLAQLFRDKRTRRATLASSIVMIAQQLCGINVIMFYSSNILQFEKGDLNGSAPYWLNFGLGCANVVGTFPAFFLIDTRGRRFLLLMMYPFMTLTILAGGLSFQHPDHSVRAALLLVFILLFVLAYSVGQGPVAFTYASEVFPLAYREIGFGFAVFTNLLGCGVVSLFVPQFQLHRGDLSSASYRTAQTWLLAVFAVLNFVANILVYFLVRETAGTVFGKKQGKINSMSLEELNYIFGVKTWRHAHYQLVHMLPWTLKKGWWLICRYFTRGLEGPQDPDVLWKWAQLAETSERDHSGSETEVGSDDGFSSAVELQDFGHIQTSTSDHGS</sequence>
<feature type="transmembrane region" description="Helical" evidence="7">
    <location>
        <begin position="145"/>
        <end position="165"/>
    </location>
</feature>
<feature type="transmembrane region" description="Helical" evidence="7">
    <location>
        <begin position="474"/>
        <end position="493"/>
    </location>
</feature>
<organism evidence="9 10">
    <name type="scientific">Lithohypha guttulata</name>
    <dbReference type="NCBI Taxonomy" id="1690604"/>
    <lineage>
        <taxon>Eukaryota</taxon>
        <taxon>Fungi</taxon>
        <taxon>Dikarya</taxon>
        <taxon>Ascomycota</taxon>
        <taxon>Pezizomycotina</taxon>
        <taxon>Eurotiomycetes</taxon>
        <taxon>Chaetothyriomycetidae</taxon>
        <taxon>Chaetothyriales</taxon>
        <taxon>Trichomeriaceae</taxon>
        <taxon>Lithohypha</taxon>
    </lineage>
</organism>
<feature type="transmembrane region" description="Helical" evidence="7">
    <location>
        <begin position="514"/>
        <end position="534"/>
    </location>
</feature>
<dbReference type="SUPFAM" id="SSF103473">
    <property type="entry name" value="MFS general substrate transporter"/>
    <property type="match status" value="1"/>
</dbReference>
<accession>A0ABR0KNI9</accession>
<dbReference type="PROSITE" id="PS00217">
    <property type="entry name" value="SUGAR_TRANSPORT_2"/>
    <property type="match status" value="1"/>
</dbReference>
<dbReference type="Pfam" id="PF00083">
    <property type="entry name" value="Sugar_tr"/>
    <property type="match status" value="1"/>
</dbReference>
<dbReference type="InterPro" id="IPR050814">
    <property type="entry name" value="Myo-inositol_Transporter"/>
</dbReference>
<evidence type="ECO:0000256" key="3">
    <source>
        <dbReference type="ARBA" id="ARBA00022448"/>
    </source>
</evidence>
<feature type="transmembrane region" description="Helical" evidence="7">
    <location>
        <begin position="554"/>
        <end position="575"/>
    </location>
</feature>
<feature type="transmembrane region" description="Helical" evidence="7">
    <location>
        <begin position="204"/>
        <end position="224"/>
    </location>
</feature>
<evidence type="ECO:0000256" key="4">
    <source>
        <dbReference type="ARBA" id="ARBA00022692"/>
    </source>
</evidence>
<feature type="transmembrane region" description="Helical" evidence="7">
    <location>
        <begin position="177"/>
        <end position="198"/>
    </location>
</feature>
<dbReference type="Proteomes" id="UP001345013">
    <property type="component" value="Unassembled WGS sequence"/>
</dbReference>
<dbReference type="InterPro" id="IPR020846">
    <property type="entry name" value="MFS_dom"/>
</dbReference>
<dbReference type="PRINTS" id="PR00171">
    <property type="entry name" value="SUGRTRNSPORT"/>
</dbReference>
<dbReference type="PANTHER" id="PTHR48020">
    <property type="entry name" value="PROTON MYO-INOSITOL COTRANSPORTER"/>
    <property type="match status" value="1"/>
</dbReference>
<dbReference type="PANTHER" id="PTHR48020:SF40">
    <property type="entry name" value="MAJOR FACILITATOR SUPERFAMILY (MFS) PROFILE DOMAIN-CONTAINING PROTEIN"/>
    <property type="match status" value="1"/>
</dbReference>
<feature type="transmembrane region" description="Helical" evidence="7">
    <location>
        <begin position="448"/>
        <end position="468"/>
    </location>
</feature>
<feature type="transmembrane region" description="Helical" evidence="7">
    <location>
        <begin position="236"/>
        <end position="260"/>
    </location>
</feature>
<feature type="domain" description="Major facilitator superfamily (MFS) profile" evidence="8">
    <location>
        <begin position="103"/>
        <end position="579"/>
    </location>
</feature>
<evidence type="ECO:0000256" key="1">
    <source>
        <dbReference type="ARBA" id="ARBA00004141"/>
    </source>
</evidence>
<evidence type="ECO:0000313" key="9">
    <source>
        <dbReference type="EMBL" id="KAK5102119.1"/>
    </source>
</evidence>
<comment type="caution">
    <text evidence="9">The sequence shown here is derived from an EMBL/GenBank/DDBJ whole genome shotgun (WGS) entry which is preliminary data.</text>
</comment>
<dbReference type="Gene3D" id="1.20.1250.20">
    <property type="entry name" value="MFS general substrate transporter like domains"/>
    <property type="match status" value="1"/>
</dbReference>
<evidence type="ECO:0000259" key="8">
    <source>
        <dbReference type="PROSITE" id="PS50850"/>
    </source>
</evidence>
<feature type="transmembrane region" description="Helical" evidence="7">
    <location>
        <begin position="380"/>
        <end position="400"/>
    </location>
</feature>
<dbReference type="InterPro" id="IPR005828">
    <property type="entry name" value="MFS_sugar_transport-like"/>
</dbReference>
<proteinExistence type="inferred from homology"/>
<keyword evidence="10" id="KW-1185">Reference proteome</keyword>
<dbReference type="PROSITE" id="PS50850">
    <property type="entry name" value="MFS"/>
    <property type="match status" value="1"/>
</dbReference>
<comment type="subcellular location">
    <subcellularLocation>
        <location evidence="1">Membrane</location>
        <topology evidence="1">Multi-pass membrane protein</topology>
    </subcellularLocation>
</comment>
<evidence type="ECO:0000313" key="10">
    <source>
        <dbReference type="Proteomes" id="UP001345013"/>
    </source>
</evidence>
<protein>
    <recommendedName>
        <fullName evidence="8">Major facilitator superfamily (MFS) profile domain-containing protein</fullName>
    </recommendedName>
</protein>
<gene>
    <name evidence="9" type="ORF">LTR24_000350</name>
</gene>
<keyword evidence="4 7" id="KW-0812">Transmembrane</keyword>
<dbReference type="InterPro" id="IPR005829">
    <property type="entry name" value="Sugar_transporter_CS"/>
</dbReference>
<evidence type="ECO:0000256" key="5">
    <source>
        <dbReference type="ARBA" id="ARBA00022989"/>
    </source>
</evidence>
<dbReference type="InterPro" id="IPR003663">
    <property type="entry name" value="Sugar/inositol_transpt"/>
</dbReference>
<keyword evidence="6 7" id="KW-0472">Membrane</keyword>
<feature type="transmembrane region" description="Helical" evidence="7">
    <location>
        <begin position="420"/>
        <end position="441"/>
    </location>
</feature>